<dbReference type="Gene3D" id="3.40.50.1370">
    <property type="entry name" value="Aspartate/ornithine carbamoyltransferase"/>
    <property type="match status" value="2"/>
</dbReference>
<dbReference type="InterPro" id="IPR006131">
    <property type="entry name" value="Asp_carbamoyltransf_Asp/Orn-bd"/>
</dbReference>
<feature type="domain" description="Aspartate/ornithine carbamoyltransferase Asp/Orn-binding" evidence="2">
    <location>
        <begin position="279"/>
        <end position="324"/>
    </location>
</feature>
<dbReference type="PRINTS" id="PR00100">
    <property type="entry name" value="AOTCASE"/>
</dbReference>
<dbReference type="PRINTS" id="PR00101">
    <property type="entry name" value="ATCASE"/>
</dbReference>
<dbReference type="Pfam" id="PF00185">
    <property type="entry name" value="OTCace"/>
    <property type="match status" value="1"/>
</dbReference>
<dbReference type="GO" id="GO:0016743">
    <property type="term" value="F:carboxyl- or carbamoyltransferase activity"/>
    <property type="evidence" value="ECO:0007669"/>
    <property type="project" value="InterPro"/>
</dbReference>
<proteinExistence type="predicted"/>
<dbReference type="SUPFAM" id="SSF53671">
    <property type="entry name" value="Aspartate/ornithine carbamoyltransferase"/>
    <property type="match status" value="1"/>
</dbReference>
<evidence type="ECO:0000259" key="3">
    <source>
        <dbReference type="Pfam" id="PF02729"/>
    </source>
</evidence>
<dbReference type="GO" id="GO:0016597">
    <property type="term" value="F:amino acid binding"/>
    <property type="evidence" value="ECO:0007669"/>
    <property type="project" value="InterPro"/>
</dbReference>
<dbReference type="GO" id="GO:0006520">
    <property type="term" value="P:amino acid metabolic process"/>
    <property type="evidence" value="ECO:0007669"/>
    <property type="project" value="InterPro"/>
</dbReference>
<accession>A0A382FFC6</accession>
<evidence type="ECO:0000259" key="2">
    <source>
        <dbReference type="Pfam" id="PF00185"/>
    </source>
</evidence>
<dbReference type="PANTHER" id="PTHR45753:SF6">
    <property type="entry name" value="ASPARTATE CARBAMOYLTRANSFERASE"/>
    <property type="match status" value="1"/>
</dbReference>
<dbReference type="Pfam" id="PF02729">
    <property type="entry name" value="OTCace_N"/>
    <property type="match status" value="1"/>
</dbReference>
<dbReference type="GO" id="GO:0044205">
    <property type="term" value="P:'de novo' UMP biosynthetic process"/>
    <property type="evidence" value="ECO:0007669"/>
    <property type="project" value="UniProtKB-UniPathway"/>
</dbReference>
<dbReference type="PANTHER" id="PTHR45753">
    <property type="entry name" value="ORNITHINE CARBAMOYLTRANSFERASE, MITOCHONDRIAL"/>
    <property type="match status" value="1"/>
</dbReference>
<name>A0A382FFC6_9ZZZZ</name>
<dbReference type="InterPro" id="IPR006130">
    <property type="entry name" value="Asp/Orn_carbamoylTrfase"/>
</dbReference>
<dbReference type="PROSITE" id="PS00097">
    <property type="entry name" value="CARBAMOYLTRANSFERASE"/>
    <property type="match status" value="1"/>
</dbReference>
<sequence length="337" mass="37118">MGDLEIGEIMDILALAAEFKANIRSHRGVASGLLMASLFLEPSTRTRGSFEAAMKRLGGDTITTTDFKSSSMEKGETFDDSIRIWGNYCDLIVLRHEESGAPRAAANISSVPIINAGDGINEHPTQALCDLLTLKEEFGILEGLNIAICGDLKNGRTVHSLAYGLLLLGNSVTFVPGTGLDLTERTKKYLREHFDSVISELPPSEVGYGDLYEGDNEAKAYMFHKPRLGLGEFDHKEKVTYTQVRPDALYFTRCQAERGSAANEAGYPKVNLNNLETEFFSRAIVMHPLPRLDEVSVSLDDHPRSRYFEQAANGVPIRMALICLMLGLKPWSSVASR</sequence>
<dbReference type="AlphaFoldDB" id="A0A382FFC6"/>
<feature type="domain" description="Aspartate/ornithine carbamoyltransferase carbamoyl-P binding" evidence="3">
    <location>
        <begin position="3"/>
        <end position="136"/>
    </location>
</feature>
<dbReference type="EMBL" id="UINC01049507">
    <property type="protein sequence ID" value="SVB61375.1"/>
    <property type="molecule type" value="Genomic_DNA"/>
</dbReference>
<gene>
    <name evidence="4" type="ORF">METZ01_LOCUS214229</name>
</gene>
<evidence type="ECO:0000313" key="4">
    <source>
        <dbReference type="EMBL" id="SVB61375.1"/>
    </source>
</evidence>
<dbReference type="InterPro" id="IPR006132">
    <property type="entry name" value="Asp/Orn_carbamoyltranf_P-bd"/>
</dbReference>
<evidence type="ECO:0000256" key="1">
    <source>
        <dbReference type="ARBA" id="ARBA00022679"/>
    </source>
</evidence>
<dbReference type="InterPro" id="IPR036901">
    <property type="entry name" value="Asp/Orn_carbamoylTrfase_sf"/>
</dbReference>
<reference evidence="4" key="1">
    <citation type="submission" date="2018-05" db="EMBL/GenBank/DDBJ databases">
        <authorList>
            <person name="Lanie J.A."/>
            <person name="Ng W.-L."/>
            <person name="Kazmierczak K.M."/>
            <person name="Andrzejewski T.M."/>
            <person name="Davidsen T.M."/>
            <person name="Wayne K.J."/>
            <person name="Tettelin H."/>
            <person name="Glass J.I."/>
            <person name="Rusch D."/>
            <person name="Podicherti R."/>
            <person name="Tsui H.-C.T."/>
            <person name="Winkler M.E."/>
        </authorList>
    </citation>
    <scope>NUCLEOTIDE SEQUENCE</scope>
</reference>
<keyword evidence="1" id="KW-0808">Transferase</keyword>
<protein>
    <submittedName>
        <fullName evidence="4">Uncharacterized protein</fullName>
    </submittedName>
</protein>
<dbReference type="UniPathway" id="UPA00070">
    <property type="reaction ID" value="UER00116"/>
</dbReference>
<organism evidence="4">
    <name type="scientific">marine metagenome</name>
    <dbReference type="NCBI Taxonomy" id="408172"/>
    <lineage>
        <taxon>unclassified sequences</taxon>
        <taxon>metagenomes</taxon>
        <taxon>ecological metagenomes</taxon>
    </lineage>
</organism>